<dbReference type="PANTHER" id="PTHR24260">
    <property type="match status" value="1"/>
</dbReference>
<dbReference type="CDD" id="cd00190">
    <property type="entry name" value="Tryp_SPc"/>
    <property type="match status" value="1"/>
</dbReference>
<organism evidence="5 6">
    <name type="scientific">Panagrellus redivivus</name>
    <name type="common">Microworm</name>
    <dbReference type="NCBI Taxonomy" id="6233"/>
    <lineage>
        <taxon>Eukaryota</taxon>
        <taxon>Metazoa</taxon>
        <taxon>Ecdysozoa</taxon>
        <taxon>Nematoda</taxon>
        <taxon>Chromadorea</taxon>
        <taxon>Rhabditida</taxon>
        <taxon>Tylenchina</taxon>
        <taxon>Panagrolaimomorpha</taxon>
        <taxon>Panagrolaimoidea</taxon>
        <taxon>Panagrolaimidae</taxon>
        <taxon>Panagrellus</taxon>
    </lineage>
</organism>
<dbReference type="PROSITE" id="PS00135">
    <property type="entry name" value="TRYPSIN_SER"/>
    <property type="match status" value="1"/>
</dbReference>
<proteinExistence type="predicted"/>
<keyword evidence="2" id="KW-0720">Serine protease</keyword>
<dbReference type="PRINTS" id="PR00722">
    <property type="entry name" value="CHYMOTRYPSIN"/>
</dbReference>
<evidence type="ECO:0000313" key="6">
    <source>
        <dbReference type="WBParaSite" id="Pan_g4250.t1"/>
    </source>
</evidence>
<dbReference type="Pfam" id="PF00089">
    <property type="entry name" value="Trypsin"/>
    <property type="match status" value="2"/>
</dbReference>
<dbReference type="Proteomes" id="UP000492821">
    <property type="component" value="Unassembled WGS sequence"/>
</dbReference>
<dbReference type="SMART" id="SM00020">
    <property type="entry name" value="Tryp_SPc"/>
    <property type="match status" value="1"/>
</dbReference>
<dbReference type="PANTHER" id="PTHR24260:SF136">
    <property type="entry name" value="GH08193P-RELATED"/>
    <property type="match status" value="1"/>
</dbReference>
<dbReference type="AlphaFoldDB" id="A0A7E4VX06"/>
<accession>A0A7E4VX06</accession>
<dbReference type="PROSITE" id="PS00134">
    <property type="entry name" value="TRYPSIN_HIS"/>
    <property type="match status" value="1"/>
</dbReference>
<dbReference type="InterPro" id="IPR001254">
    <property type="entry name" value="Trypsin_dom"/>
</dbReference>
<evidence type="ECO:0000256" key="2">
    <source>
        <dbReference type="RuleBase" id="RU363034"/>
    </source>
</evidence>
<keyword evidence="3" id="KW-0732">Signal</keyword>
<dbReference type="InterPro" id="IPR001314">
    <property type="entry name" value="Peptidase_S1A"/>
</dbReference>
<dbReference type="InterPro" id="IPR033116">
    <property type="entry name" value="TRYPSIN_SER"/>
</dbReference>
<feature type="chain" id="PRO_5029017814" evidence="3">
    <location>
        <begin position="17"/>
        <end position="308"/>
    </location>
</feature>
<feature type="domain" description="Peptidase S1" evidence="4">
    <location>
        <begin position="23"/>
        <end position="302"/>
    </location>
</feature>
<dbReference type="WBParaSite" id="Pan_g4250.t1">
    <property type="protein sequence ID" value="Pan_g4250.t1"/>
    <property type="gene ID" value="Pan_g4250"/>
</dbReference>
<evidence type="ECO:0000313" key="5">
    <source>
        <dbReference type="Proteomes" id="UP000492821"/>
    </source>
</evidence>
<dbReference type="InterPro" id="IPR018114">
    <property type="entry name" value="TRYPSIN_HIS"/>
</dbReference>
<dbReference type="GO" id="GO:0004252">
    <property type="term" value="F:serine-type endopeptidase activity"/>
    <property type="evidence" value="ECO:0007669"/>
    <property type="project" value="InterPro"/>
</dbReference>
<dbReference type="SUPFAM" id="SSF50494">
    <property type="entry name" value="Trypsin-like serine proteases"/>
    <property type="match status" value="1"/>
</dbReference>
<dbReference type="FunFam" id="2.40.10.10:FF:000068">
    <property type="entry name" value="transmembrane protease serine 2"/>
    <property type="match status" value="1"/>
</dbReference>
<reference evidence="6" key="2">
    <citation type="submission" date="2020-10" db="UniProtKB">
        <authorList>
            <consortium name="WormBaseParasite"/>
        </authorList>
    </citation>
    <scope>IDENTIFICATION</scope>
</reference>
<keyword evidence="1" id="KW-1015">Disulfide bond</keyword>
<dbReference type="PROSITE" id="PS50240">
    <property type="entry name" value="TRYPSIN_DOM"/>
    <property type="match status" value="1"/>
</dbReference>
<dbReference type="InterPro" id="IPR043504">
    <property type="entry name" value="Peptidase_S1_PA_chymotrypsin"/>
</dbReference>
<dbReference type="InterPro" id="IPR009003">
    <property type="entry name" value="Peptidase_S1_PA"/>
</dbReference>
<keyword evidence="2" id="KW-0645">Protease</keyword>
<dbReference type="Gene3D" id="2.40.10.10">
    <property type="entry name" value="Trypsin-like serine proteases"/>
    <property type="match status" value="1"/>
</dbReference>
<evidence type="ECO:0000256" key="1">
    <source>
        <dbReference type="ARBA" id="ARBA00023157"/>
    </source>
</evidence>
<name>A0A7E4VX06_PANRE</name>
<dbReference type="GO" id="GO:0006508">
    <property type="term" value="P:proteolysis"/>
    <property type="evidence" value="ECO:0007669"/>
    <property type="project" value="UniProtKB-KW"/>
</dbReference>
<dbReference type="InterPro" id="IPR051333">
    <property type="entry name" value="CLIP_Serine_Protease"/>
</dbReference>
<evidence type="ECO:0000259" key="4">
    <source>
        <dbReference type="PROSITE" id="PS50240"/>
    </source>
</evidence>
<keyword evidence="5" id="KW-1185">Reference proteome</keyword>
<evidence type="ECO:0000256" key="3">
    <source>
        <dbReference type="SAM" id="SignalP"/>
    </source>
</evidence>
<keyword evidence="2" id="KW-0378">Hydrolase</keyword>
<feature type="signal peptide" evidence="3">
    <location>
        <begin position="1"/>
        <end position="16"/>
    </location>
</feature>
<reference evidence="5" key="1">
    <citation type="journal article" date="2013" name="Genetics">
        <title>The draft genome and transcriptome of Panagrellus redivivus are shaped by the harsh demands of a free-living lifestyle.</title>
        <authorList>
            <person name="Srinivasan J."/>
            <person name="Dillman A.R."/>
            <person name="Macchietto M.G."/>
            <person name="Heikkinen L."/>
            <person name="Lakso M."/>
            <person name="Fracchia K.M."/>
            <person name="Antoshechkin I."/>
            <person name="Mortazavi A."/>
            <person name="Wong G."/>
            <person name="Sternberg P.W."/>
        </authorList>
    </citation>
    <scope>NUCLEOTIDE SEQUENCE [LARGE SCALE GENOMIC DNA]</scope>
    <source>
        <strain evidence="5">MT8872</strain>
    </source>
</reference>
<protein>
    <submittedName>
        <fullName evidence="6">Peptidase S1 domain-containing protein</fullName>
    </submittedName>
</protein>
<sequence length="308" mass="33660">MFLFALLPLLPVLASANNHEFKIMGGEECTSDQFPFVVKINVNVNGQTGICTGSIIGRKHVLTASHCVIAEGDKSLKVLPAKSFTVLVTDYKSARQKKHVVSKVIAHYNYDGAKHNDIAILELENEVSGNSNSNRIVYLTSADEVFPRDGTNLTVIGYGYAVYGEHFTERDPLNPVILSKTELGMIIKANHNGGDKTASSLTRSNPGQCRFVDVPVNNIDDCRKTLNVNLIEEIEFCAGSVWSGTQSGDSGGPIIYKNPGRQFQIGLTSFGKTFKTTKKNPIDYGVYTRISAYCDWISIATGNNVQCI</sequence>